<evidence type="ECO:0000256" key="3">
    <source>
        <dbReference type="ARBA" id="ARBA00022553"/>
    </source>
</evidence>
<feature type="domain" description="Response regulatory" evidence="8">
    <location>
        <begin position="404"/>
        <end position="519"/>
    </location>
</feature>
<dbReference type="InterPro" id="IPR004358">
    <property type="entry name" value="Sig_transdc_His_kin-like_C"/>
</dbReference>
<organism evidence="9 10">
    <name type="scientific">Arenimonas composti TR7-09 = DSM 18010</name>
    <dbReference type="NCBI Taxonomy" id="1121013"/>
    <lineage>
        <taxon>Bacteria</taxon>
        <taxon>Pseudomonadati</taxon>
        <taxon>Pseudomonadota</taxon>
        <taxon>Gammaproteobacteria</taxon>
        <taxon>Lysobacterales</taxon>
        <taxon>Lysobacteraceae</taxon>
        <taxon>Arenimonas</taxon>
    </lineage>
</organism>
<dbReference type="STRING" id="1121013.GCA_000426365_02089"/>
<comment type="caution">
    <text evidence="9">The sequence shown here is derived from an EMBL/GenBank/DDBJ whole genome shotgun (WGS) entry which is preliminary data.</text>
</comment>
<keyword evidence="3 6" id="KW-0597">Phosphoprotein</keyword>
<dbReference type="Pfam" id="PF00512">
    <property type="entry name" value="HisKA"/>
    <property type="match status" value="1"/>
</dbReference>
<evidence type="ECO:0000256" key="6">
    <source>
        <dbReference type="PROSITE-ProRule" id="PRU00169"/>
    </source>
</evidence>
<dbReference type="Pfam" id="PF02518">
    <property type="entry name" value="HATPase_c"/>
    <property type="match status" value="1"/>
</dbReference>
<name>A0A091BIZ3_9GAMM</name>
<dbReference type="SUPFAM" id="SSF52172">
    <property type="entry name" value="CheY-like"/>
    <property type="match status" value="1"/>
</dbReference>
<reference evidence="9 10" key="1">
    <citation type="submission" date="2013-09" db="EMBL/GenBank/DDBJ databases">
        <title>Genome sequencing of Arenimonas composti.</title>
        <authorList>
            <person name="Chen F."/>
            <person name="Wang G."/>
        </authorList>
    </citation>
    <scope>NUCLEOTIDE SEQUENCE [LARGE SCALE GENOMIC DNA]</scope>
    <source>
        <strain evidence="9 10">TR7-09</strain>
    </source>
</reference>
<dbReference type="RefSeq" id="WP_026817083.1">
    <property type="nucleotide sequence ID" value="NZ_AUFF01000006.1"/>
</dbReference>
<dbReference type="CDD" id="cd00075">
    <property type="entry name" value="HATPase"/>
    <property type="match status" value="1"/>
</dbReference>
<dbReference type="InterPro" id="IPR003661">
    <property type="entry name" value="HisK_dim/P_dom"/>
</dbReference>
<dbReference type="PROSITE" id="PS50109">
    <property type="entry name" value="HIS_KIN"/>
    <property type="match status" value="1"/>
</dbReference>
<protein>
    <recommendedName>
        <fullName evidence="2">histidine kinase</fullName>
        <ecNumber evidence="2">2.7.13.3</ecNumber>
    </recommendedName>
</protein>
<dbReference type="SMART" id="SM00387">
    <property type="entry name" value="HATPase_c"/>
    <property type="match status" value="1"/>
</dbReference>
<accession>A0A091BIZ3</accession>
<dbReference type="InterPro" id="IPR011006">
    <property type="entry name" value="CheY-like_superfamily"/>
</dbReference>
<dbReference type="Gene3D" id="3.40.50.2300">
    <property type="match status" value="2"/>
</dbReference>
<dbReference type="CDD" id="cd17580">
    <property type="entry name" value="REC_2_DhkD-like"/>
    <property type="match status" value="1"/>
</dbReference>
<dbReference type="Pfam" id="PF00072">
    <property type="entry name" value="Response_reg"/>
    <property type="match status" value="1"/>
</dbReference>
<feature type="domain" description="Histidine kinase" evidence="7">
    <location>
        <begin position="159"/>
        <end position="380"/>
    </location>
</feature>
<dbReference type="CDD" id="cd00082">
    <property type="entry name" value="HisKA"/>
    <property type="match status" value="1"/>
</dbReference>
<keyword evidence="10" id="KW-1185">Reference proteome</keyword>
<dbReference type="AlphaFoldDB" id="A0A091BIZ3"/>
<evidence type="ECO:0000259" key="8">
    <source>
        <dbReference type="PROSITE" id="PS50110"/>
    </source>
</evidence>
<dbReference type="PANTHER" id="PTHR43547:SF2">
    <property type="entry name" value="HYBRID SIGNAL TRANSDUCTION HISTIDINE KINASE C"/>
    <property type="match status" value="1"/>
</dbReference>
<evidence type="ECO:0000256" key="1">
    <source>
        <dbReference type="ARBA" id="ARBA00000085"/>
    </source>
</evidence>
<evidence type="ECO:0000256" key="4">
    <source>
        <dbReference type="ARBA" id="ARBA00022679"/>
    </source>
</evidence>
<dbReference type="InterPro" id="IPR005467">
    <property type="entry name" value="His_kinase_dom"/>
</dbReference>
<dbReference type="SUPFAM" id="SSF47384">
    <property type="entry name" value="Homodimeric domain of signal transducing histidine kinase"/>
    <property type="match status" value="1"/>
</dbReference>
<dbReference type="eggNOG" id="COG3706">
    <property type="taxonomic scope" value="Bacteria"/>
</dbReference>
<dbReference type="GO" id="GO:0000155">
    <property type="term" value="F:phosphorelay sensor kinase activity"/>
    <property type="evidence" value="ECO:0007669"/>
    <property type="project" value="InterPro"/>
</dbReference>
<evidence type="ECO:0000313" key="9">
    <source>
        <dbReference type="EMBL" id="KFN50759.1"/>
    </source>
</evidence>
<evidence type="ECO:0000313" key="10">
    <source>
        <dbReference type="Proteomes" id="UP000029391"/>
    </source>
</evidence>
<dbReference type="Gene3D" id="3.30.565.10">
    <property type="entry name" value="Histidine kinase-like ATPase, C-terminal domain"/>
    <property type="match status" value="1"/>
</dbReference>
<dbReference type="PROSITE" id="PS50110">
    <property type="entry name" value="RESPONSE_REGULATORY"/>
    <property type="match status" value="1"/>
</dbReference>
<evidence type="ECO:0000256" key="5">
    <source>
        <dbReference type="ARBA" id="ARBA00022777"/>
    </source>
</evidence>
<feature type="modified residue" description="4-aspartylphosphate" evidence="6">
    <location>
        <position position="453"/>
    </location>
</feature>
<dbReference type="EMBL" id="AWXU01000017">
    <property type="protein sequence ID" value="KFN50759.1"/>
    <property type="molecule type" value="Genomic_DNA"/>
</dbReference>
<dbReference type="InterPro" id="IPR036097">
    <property type="entry name" value="HisK_dim/P_sf"/>
</dbReference>
<dbReference type="InterPro" id="IPR001789">
    <property type="entry name" value="Sig_transdc_resp-reg_receiver"/>
</dbReference>
<proteinExistence type="predicted"/>
<dbReference type="SUPFAM" id="SSF55874">
    <property type="entry name" value="ATPase domain of HSP90 chaperone/DNA topoisomerase II/histidine kinase"/>
    <property type="match status" value="1"/>
</dbReference>
<evidence type="ECO:0000259" key="7">
    <source>
        <dbReference type="PROSITE" id="PS50109"/>
    </source>
</evidence>
<dbReference type="eggNOG" id="COG2205">
    <property type="taxonomic scope" value="Bacteria"/>
</dbReference>
<dbReference type="EC" id="2.7.13.3" evidence="2"/>
<dbReference type="eggNOG" id="COG3437">
    <property type="taxonomic scope" value="Bacteria"/>
</dbReference>
<dbReference type="PRINTS" id="PR00344">
    <property type="entry name" value="BCTRLSENSOR"/>
</dbReference>
<evidence type="ECO:0000256" key="2">
    <source>
        <dbReference type="ARBA" id="ARBA00012438"/>
    </source>
</evidence>
<gene>
    <name evidence="9" type="ORF">P873_06230</name>
</gene>
<dbReference type="SMART" id="SM00388">
    <property type="entry name" value="HisKA"/>
    <property type="match status" value="1"/>
</dbReference>
<dbReference type="PANTHER" id="PTHR43547">
    <property type="entry name" value="TWO-COMPONENT HISTIDINE KINASE"/>
    <property type="match status" value="1"/>
</dbReference>
<dbReference type="SMART" id="SM00448">
    <property type="entry name" value="REC"/>
    <property type="match status" value="1"/>
</dbReference>
<dbReference type="InterPro" id="IPR003594">
    <property type="entry name" value="HATPase_dom"/>
</dbReference>
<dbReference type="OrthoDB" id="9768069at2"/>
<keyword evidence="5" id="KW-0418">Kinase</keyword>
<dbReference type="Proteomes" id="UP000029391">
    <property type="component" value="Unassembled WGS sequence"/>
</dbReference>
<dbReference type="InterPro" id="IPR036890">
    <property type="entry name" value="HATPase_C_sf"/>
</dbReference>
<dbReference type="GO" id="GO:0005886">
    <property type="term" value="C:plasma membrane"/>
    <property type="evidence" value="ECO:0007669"/>
    <property type="project" value="UniProtKB-ARBA"/>
</dbReference>
<sequence>MSDPAPDPAESRVLLRTATARDATLALRVLEQAGIPALACPDVACIDVEMRAGAGTLLLAEEVLGEPAMLDVMEQLRRQEPWSDLPVLVLARPGADSGAIREAMERIANVTVIERPLRISALVSTVRSALRARQRQYEMRRLLAGLREDDQRKTEFLATLAHELRNPLAPLGTALALLRHADLPPDAAQRHFEMMDRQVEHMVRLIDDLMEVSRITRGRIALRPEPLSLRTVLEEAVELSRPKMEGHEFSLEIAPGDWMLTGDGVRLTQVFANLLNNAAKYTPRGGRIQVRVERVPAESGPGSVRVRVRDDGVGIPATMLPRVFDMFVQVSSTSRAGQGGLGIGLTLVRSLVEMHGGRVQAFSAGDGLGTEMVVELPLAEAAALASTARGDGLPAAPDAPLRGPILIVDDNQDAANTLAMYLDVLGADTEVAYDGVQALALAGRRRPAAAILDIGMPGMDGCELARRLRADPANDGLLLIALSGWGQPDDRERVAAAGFDAHLLKPADIGRLTALLQKP</sequence>
<comment type="catalytic activity">
    <reaction evidence="1">
        <text>ATP + protein L-histidine = ADP + protein N-phospho-L-histidine.</text>
        <dbReference type="EC" id="2.7.13.3"/>
    </reaction>
</comment>
<keyword evidence="4" id="KW-0808">Transferase</keyword>
<dbReference type="FunFam" id="3.30.565.10:FF:000006">
    <property type="entry name" value="Sensor histidine kinase WalK"/>
    <property type="match status" value="1"/>
</dbReference>
<dbReference type="Gene3D" id="1.10.287.130">
    <property type="match status" value="1"/>
</dbReference>